<evidence type="ECO:0000256" key="6">
    <source>
        <dbReference type="ARBA" id="ARBA00022475"/>
    </source>
</evidence>
<evidence type="ECO:0000256" key="7">
    <source>
        <dbReference type="ARBA" id="ARBA00022490"/>
    </source>
</evidence>
<dbReference type="InterPro" id="IPR027659">
    <property type="entry name" value="Sgcb"/>
</dbReference>
<evidence type="ECO:0000256" key="9">
    <source>
        <dbReference type="ARBA" id="ARBA00022968"/>
    </source>
</evidence>
<evidence type="ECO:0000256" key="10">
    <source>
        <dbReference type="ARBA" id="ARBA00022989"/>
    </source>
</evidence>
<keyword evidence="17" id="KW-1185">Reference proteome</keyword>
<evidence type="ECO:0000313" key="16">
    <source>
        <dbReference type="EMBL" id="MFH4980966.1"/>
    </source>
</evidence>
<proteinExistence type="inferred from homology"/>
<evidence type="ECO:0000256" key="5">
    <source>
        <dbReference type="ARBA" id="ARBA00015329"/>
    </source>
</evidence>
<evidence type="ECO:0000256" key="1">
    <source>
        <dbReference type="ARBA" id="ARBA00002860"/>
    </source>
</evidence>
<keyword evidence="7" id="KW-0963">Cytoplasm</keyword>
<keyword evidence="9" id="KW-0735">Signal-anchor</keyword>
<dbReference type="PANTHER" id="PTHR21142:SF2">
    <property type="entry name" value="BETA-SARCOGLYCAN"/>
    <property type="match status" value="1"/>
</dbReference>
<dbReference type="Pfam" id="PF04790">
    <property type="entry name" value="Sarcoglycan_1"/>
    <property type="match status" value="1"/>
</dbReference>
<keyword evidence="6" id="KW-1003">Cell membrane</keyword>
<dbReference type="AlphaFoldDB" id="A0ABD6EU37"/>
<keyword evidence="12" id="KW-1015">Disulfide bond</keyword>
<reference evidence="16 17" key="1">
    <citation type="submission" date="2024-08" db="EMBL/GenBank/DDBJ databases">
        <title>Gnathostoma spinigerum genome.</title>
        <authorList>
            <person name="Gonzalez-Bertolin B."/>
            <person name="Monzon S."/>
            <person name="Zaballos A."/>
            <person name="Jimenez P."/>
            <person name="Dekumyoy P."/>
            <person name="Varona S."/>
            <person name="Cuesta I."/>
            <person name="Sumanam S."/>
            <person name="Adisakwattana P."/>
            <person name="Gasser R.B."/>
            <person name="Hernandez-Gonzalez A."/>
            <person name="Young N.D."/>
            <person name="Perteguer M.J."/>
        </authorList>
    </citation>
    <scope>NUCLEOTIDE SEQUENCE [LARGE SCALE GENOMIC DNA]</scope>
    <source>
        <strain evidence="16">AL3</strain>
        <tissue evidence="16">Liver</tissue>
    </source>
</reference>
<comment type="function">
    <text evidence="1">Component of the sarcoglycan complex, a subcomplex of the dystrophin-glycoprotein complex which forms a link between the F-actin cytoskeleton and the extracellular matrix.</text>
</comment>
<sequence>MISSAPNGTRFLLQDGTCRLENSKEFMIKGNERPFFSARHPSYQIDNRIKKVSTKQIVTNKLRSPINENLRIDVENLTIRGNEGIQMDSKRFNATARNNITLKTTKDGRLTMSARRIFIGNRFKPLPMSTSPALTASIDAYRVCMCIAVRQKLFIVPGNKPCHTSRNYCI</sequence>
<dbReference type="EMBL" id="JBGFUD010006392">
    <property type="protein sequence ID" value="MFH4980966.1"/>
    <property type="molecule type" value="Genomic_DNA"/>
</dbReference>
<comment type="similarity">
    <text evidence="4">Belongs to the sarcoglycan beta/delta/gamma/zeta family.</text>
</comment>
<name>A0ABD6EU37_9BILA</name>
<dbReference type="GO" id="GO:0005856">
    <property type="term" value="C:cytoskeleton"/>
    <property type="evidence" value="ECO:0007669"/>
    <property type="project" value="UniProtKB-SubCell"/>
</dbReference>
<comment type="caution">
    <text evidence="16">The sequence shown here is derived from an EMBL/GenBank/DDBJ whole genome shotgun (WGS) entry which is preliminary data.</text>
</comment>
<evidence type="ECO:0000313" key="17">
    <source>
        <dbReference type="Proteomes" id="UP001608902"/>
    </source>
</evidence>
<keyword evidence="10" id="KW-1133">Transmembrane helix</keyword>
<gene>
    <name evidence="16" type="ORF">AB6A40_007675</name>
</gene>
<evidence type="ECO:0000256" key="13">
    <source>
        <dbReference type="ARBA" id="ARBA00023180"/>
    </source>
</evidence>
<evidence type="ECO:0000256" key="4">
    <source>
        <dbReference type="ARBA" id="ARBA00007574"/>
    </source>
</evidence>
<keyword evidence="14" id="KW-0206">Cytoskeleton</keyword>
<comment type="subunit">
    <text evidence="15">Cross-link to form 2 major subcomplexes: one consisting of SGCB, SGCD and SGCG and the other consisting of SGCB and SGCD. The association between SGCB and SGCG is particularly strong while SGCA is loosely associated with the other sarcoglycans.</text>
</comment>
<keyword evidence="13" id="KW-0325">Glycoprotein</keyword>
<dbReference type="PANTHER" id="PTHR21142">
    <property type="entry name" value="SARCOGLYCANS"/>
    <property type="match status" value="1"/>
</dbReference>
<keyword evidence="8" id="KW-0812">Transmembrane</keyword>
<organism evidence="16 17">
    <name type="scientific">Gnathostoma spinigerum</name>
    <dbReference type="NCBI Taxonomy" id="75299"/>
    <lineage>
        <taxon>Eukaryota</taxon>
        <taxon>Metazoa</taxon>
        <taxon>Ecdysozoa</taxon>
        <taxon>Nematoda</taxon>
        <taxon>Chromadorea</taxon>
        <taxon>Rhabditida</taxon>
        <taxon>Spirurina</taxon>
        <taxon>Gnathostomatomorpha</taxon>
        <taxon>Gnathostomatoidea</taxon>
        <taxon>Gnathostomatidae</taxon>
        <taxon>Gnathostoma</taxon>
    </lineage>
</organism>
<evidence type="ECO:0000256" key="3">
    <source>
        <dbReference type="ARBA" id="ARBA00004274"/>
    </source>
</evidence>
<evidence type="ECO:0000256" key="8">
    <source>
        <dbReference type="ARBA" id="ARBA00022692"/>
    </source>
</evidence>
<evidence type="ECO:0000256" key="15">
    <source>
        <dbReference type="ARBA" id="ARBA00026041"/>
    </source>
</evidence>
<dbReference type="Proteomes" id="UP001608902">
    <property type="component" value="Unassembled WGS sequence"/>
</dbReference>
<dbReference type="InterPro" id="IPR006875">
    <property type="entry name" value="Sarcoglycan"/>
</dbReference>
<evidence type="ECO:0000256" key="14">
    <source>
        <dbReference type="ARBA" id="ARBA00023212"/>
    </source>
</evidence>
<accession>A0ABD6EU37</accession>
<evidence type="ECO:0000256" key="2">
    <source>
        <dbReference type="ARBA" id="ARBA00004245"/>
    </source>
</evidence>
<keyword evidence="11" id="KW-0472">Membrane</keyword>
<evidence type="ECO:0000256" key="11">
    <source>
        <dbReference type="ARBA" id="ARBA00023136"/>
    </source>
</evidence>
<comment type="subcellular location">
    <subcellularLocation>
        <location evidence="3">Cell membrane</location>
        <location evidence="3">Sarcolemma</location>
        <topology evidence="3">Single-pass type II membrane protein</topology>
    </subcellularLocation>
    <subcellularLocation>
        <location evidence="2">Cytoplasm</location>
        <location evidence="2">Cytoskeleton</location>
    </subcellularLocation>
</comment>
<evidence type="ECO:0000256" key="12">
    <source>
        <dbReference type="ARBA" id="ARBA00023157"/>
    </source>
</evidence>
<protein>
    <recommendedName>
        <fullName evidence="5">Beta-sarcoglycan</fullName>
    </recommendedName>
</protein>
<dbReference type="GO" id="GO:0042383">
    <property type="term" value="C:sarcolemma"/>
    <property type="evidence" value="ECO:0007669"/>
    <property type="project" value="UniProtKB-SubCell"/>
</dbReference>